<accession>S9ZLN5</accession>
<keyword evidence="2" id="KW-1185">Reference proteome</keyword>
<dbReference type="STRING" id="1348657.M622_05405"/>
<comment type="caution">
    <text evidence="1">The sequence shown here is derived from an EMBL/GenBank/DDBJ whole genome shotgun (WGS) entry which is preliminary data.</text>
</comment>
<evidence type="ECO:0000313" key="2">
    <source>
        <dbReference type="Proteomes" id="UP000015455"/>
    </source>
</evidence>
<evidence type="ECO:0000313" key="1">
    <source>
        <dbReference type="EMBL" id="EPZ14417.1"/>
    </source>
</evidence>
<protein>
    <submittedName>
        <fullName evidence="1">Uncharacterized protein</fullName>
    </submittedName>
</protein>
<gene>
    <name evidence="1" type="ORF">M622_05405</name>
</gene>
<dbReference type="EMBL" id="ATJV01000081">
    <property type="protein sequence ID" value="EPZ14417.1"/>
    <property type="molecule type" value="Genomic_DNA"/>
</dbReference>
<reference evidence="1 2" key="1">
    <citation type="submission" date="2013-06" db="EMBL/GenBank/DDBJ databases">
        <title>Draft genome sequence of Thauera terpenica.</title>
        <authorList>
            <person name="Liu B."/>
            <person name="Frostegard A.H."/>
            <person name="Shapleigh J.P."/>
        </authorList>
    </citation>
    <scope>NUCLEOTIDE SEQUENCE [LARGE SCALE GENOMIC DNA]</scope>
    <source>
        <strain evidence="1 2">58Eu</strain>
    </source>
</reference>
<dbReference type="PATRIC" id="fig|1348657.5.peg.2972"/>
<dbReference type="AlphaFoldDB" id="S9ZLN5"/>
<proteinExistence type="predicted"/>
<name>S9ZLN5_9RHOO</name>
<dbReference type="Proteomes" id="UP000015455">
    <property type="component" value="Unassembled WGS sequence"/>
</dbReference>
<organism evidence="1 2">
    <name type="scientific">Thauera terpenica 58Eu</name>
    <dbReference type="NCBI Taxonomy" id="1348657"/>
    <lineage>
        <taxon>Bacteria</taxon>
        <taxon>Pseudomonadati</taxon>
        <taxon>Pseudomonadota</taxon>
        <taxon>Betaproteobacteria</taxon>
        <taxon>Rhodocyclales</taxon>
        <taxon>Zoogloeaceae</taxon>
        <taxon>Thauera</taxon>
    </lineage>
</organism>
<sequence>MIRADGNFGEYRWGSTRKQAMIVWEAHNLTLSAVGTSADGRAQRP</sequence>